<dbReference type="PROSITE" id="PS51886">
    <property type="entry name" value="TLDC"/>
    <property type="match status" value="1"/>
</dbReference>
<dbReference type="OrthoDB" id="5987336at2759"/>
<sequence length="332" mass="38675">MQQEIVDFTSLCSSFRKSVLLVTFFAAILPAGMVAFYPLTVYNHIMPKQIFRRIETQDWMACLQECHSDVDCSSYNFKYDSSKIRRNCELSKCAIGEGIRGKENDLLFERGFVFQQIRPNKNKSLCAIEEKDKVPALPFGGLEASLILENYSRQYLMDLYNYLNDGIKRRRRWNKCYYAKNRDISPAEFHSRCDSKGPTVTIIRDSKYIFGGYFDSSWKSSTQGCGWLRGPRAFLFSLYNKDHYKPYKFNIKSDRIGTTVYDCLSFGPTFGQGHDLTVYPNSSNYGSQYFRSFSYETPPGCKYKVYPCTFYTGRAYFRVDEIEVFYENKINS</sequence>
<keyword evidence="3" id="KW-1185">Reference proteome</keyword>
<keyword evidence="1" id="KW-1133">Transmembrane helix</keyword>
<dbReference type="AlphaFoldDB" id="A0A6P8HTA0"/>
<proteinExistence type="predicted"/>
<dbReference type="InterPro" id="IPR006571">
    <property type="entry name" value="TLDc_dom"/>
</dbReference>
<keyword evidence="1" id="KW-0472">Membrane</keyword>
<accession>A0A6P8HTA0</accession>
<keyword evidence="1" id="KW-0812">Transmembrane</keyword>
<dbReference type="Pfam" id="PF07534">
    <property type="entry name" value="TLD"/>
    <property type="match status" value="1"/>
</dbReference>
<gene>
    <name evidence="4" type="primary">LOC116292689</name>
</gene>
<feature type="domain" description="TLDc" evidence="2">
    <location>
        <begin position="149"/>
        <end position="332"/>
    </location>
</feature>
<evidence type="ECO:0000313" key="3">
    <source>
        <dbReference type="Proteomes" id="UP000515163"/>
    </source>
</evidence>
<dbReference type="InParanoid" id="A0A6P8HTA0"/>
<name>A0A6P8HTA0_ACTTE</name>
<dbReference type="KEGG" id="aten:116292689"/>
<evidence type="ECO:0000256" key="1">
    <source>
        <dbReference type="SAM" id="Phobius"/>
    </source>
</evidence>
<feature type="transmembrane region" description="Helical" evidence="1">
    <location>
        <begin position="20"/>
        <end position="42"/>
    </location>
</feature>
<dbReference type="Proteomes" id="UP000515163">
    <property type="component" value="Unplaced"/>
</dbReference>
<reference evidence="4" key="1">
    <citation type="submission" date="2025-08" db="UniProtKB">
        <authorList>
            <consortium name="RefSeq"/>
        </authorList>
    </citation>
    <scope>IDENTIFICATION</scope>
    <source>
        <tissue evidence="4">Tentacle</tissue>
    </source>
</reference>
<dbReference type="GeneID" id="116292689"/>
<dbReference type="RefSeq" id="XP_031555905.1">
    <property type="nucleotide sequence ID" value="XM_031700045.1"/>
</dbReference>
<evidence type="ECO:0000259" key="2">
    <source>
        <dbReference type="PROSITE" id="PS51886"/>
    </source>
</evidence>
<organism evidence="3 4">
    <name type="scientific">Actinia tenebrosa</name>
    <name type="common">Australian red waratah sea anemone</name>
    <dbReference type="NCBI Taxonomy" id="6105"/>
    <lineage>
        <taxon>Eukaryota</taxon>
        <taxon>Metazoa</taxon>
        <taxon>Cnidaria</taxon>
        <taxon>Anthozoa</taxon>
        <taxon>Hexacorallia</taxon>
        <taxon>Actiniaria</taxon>
        <taxon>Actiniidae</taxon>
        <taxon>Actinia</taxon>
    </lineage>
</organism>
<protein>
    <submittedName>
        <fullName evidence="4">Uncharacterized protein LOC116292689</fullName>
    </submittedName>
</protein>
<evidence type="ECO:0000313" key="4">
    <source>
        <dbReference type="RefSeq" id="XP_031555905.1"/>
    </source>
</evidence>